<feature type="region of interest" description="Disordered" evidence="1">
    <location>
        <begin position="140"/>
        <end position="165"/>
    </location>
</feature>
<reference evidence="3 4" key="1">
    <citation type="journal article" date="2018" name="Sci. Adv.">
        <title>Multi-heme cytochromes provide a pathway for survival in energy-limited environments.</title>
        <authorList>
            <person name="Deng X."/>
            <person name="Dohmae N."/>
            <person name="Nealson K.H."/>
            <person name="Hashimoto K."/>
            <person name="Okamoto A."/>
        </authorList>
    </citation>
    <scope>NUCLEOTIDE SEQUENCE [LARGE SCALE GENOMIC DNA]</scope>
    <source>
        <strain evidence="3 4">IS5</strain>
    </source>
</reference>
<dbReference type="Gene3D" id="3.30.1370.110">
    <property type="match status" value="1"/>
</dbReference>
<keyword evidence="4" id="KW-1185">Reference proteome</keyword>
<dbReference type="PANTHER" id="PTHR35562:SF2">
    <property type="entry name" value="DNA ENDONUCLEASE SMRA-RELATED"/>
    <property type="match status" value="1"/>
</dbReference>
<protein>
    <submittedName>
        <fullName evidence="3">Smr protein/MutS2</fullName>
    </submittedName>
</protein>
<evidence type="ECO:0000313" key="3">
    <source>
        <dbReference type="EMBL" id="BBD07007.1"/>
    </source>
</evidence>
<dbReference type="SUPFAM" id="SSF160443">
    <property type="entry name" value="SMR domain-like"/>
    <property type="match status" value="1"/>
</dbReference>
<dbReference type="Proteomes" id="UP000269883">
    <property type="component" value="Chromosome"/>
</dbReference>
<gene>
    <name evidence="3" type="ORF">DFE_0281</name>
</gene>
<feature type="compositionally biased region" description="Basic and acidic residues" evidence="1">
    <location>
        <begin position="156"/>
        <end position="165"/>
    </location>
</feature>
<dbReference type="KEGG" id="dfl:DFE_0281"/>
<dbReference type="RefSeq" id="WP_126375838.1">
    <property type="nucleotide sequence ID" value="NZ_AP017378.1"/>
</dbReference>
<accession>A0A2Z6AUU7</accession>
<evidence type="ECO:0000313" key="4">
    <source>
        <dbReference type="Proteomes" id="UP000269883"/>
    </source>
</evidence>
<dbReference type="InterPro" id="IPR002625">
    <property type="entry name" value="Smr_dom"/>
</dbReference>
<sequence length="322" mass="36055">MSDEFNNPFQKLKKAKLDLPDSDTGKGTKSSRRKANLTPPPEPAQTPYENEDELFRRAMSGAKTIQRKNRAALREADGDVTFGALLKQDEERRKNKGDSSKTSPPASKPVDIAPQAPSHEPVVNEEDDSMFMQAMGDVAPMDGKGRDLPKEAVPPEPKKAKSSDALAREHLRDLVRGKIDFQLEFTSEYQHGHVEGLDPKIFNKLRAGAYATEAHLDLHGMNVDQALLATVEFIRKSYTMGKRHLIIVTGRGKNSPEGRGILRDEVQTWLTHEPLRRVVLAFVTAQPRDGGAGALYVLLRKFKKSLGKVHWDRIPKDWSLYE</sequence>
<feature type="region of interest" description="Disordered" evidence="1">
    <location>
        <begin position="1"/>
        <end position="122"/>
    </location>
</feature>
<dbReference type="InterPro" id="IPR036063">
    <property type="entry name" value="Smr_dom_sf"/>
</dbReference>
<dbReference type="OrthoDB" id="9808881at2"/>
<evidence type="ECO:0000259" key="2">
    <source>
        <dbReference type="PROSITE" id="PS50828"/>
    </source>
</evidence>
<dbReference type="AlphaFoldDB" id="A0A2Z6AUU7"/>
<organism evidence="3 4">
    <name type="scientific">Desulfovibrio ferrophilus</name>
    <dbReference type="NCBI Taxonomy" id="241368"/>
    <lineage>
        <taxon>Bacteria</taxon>
        <taxon>Pseudomonadati</taxon>
        <taxon>Thermodesulfobacteriota</taxon>
        <taxon>Desulfovibrionia</taxon>
        <taxon>Desulfovibrionales</taxon>
        <taxon>Desulfovibrionaceae</taxon>
        <taxon>Desulfovibrio</taxon>
    </lineage>
</organism>
<feature type="compositionally biased region" description="Basic and acidic residues" evidence="1">
    <location>
        <begin position="87"/>
        <end position="99"/>
    </location>
</feature>
<dbReference type="Pfam" id="PF01713">
    <property type="entry name" value="Smr"/>
    <property type="match status" value="1"/>
</dbReference>
<dbReference type="PROSITE" id="PS50828">
    <property type="entry name" value="SMR"/>
    <property type="match status" value="1"/>
</dbReference>
<dbReference type="SMART" id="SM00463">
    <property type="entry name" value="SMR"/>
    <property type="match status" value="1"/>
</dbReference>
<evidence type="ECO:0000256" key="1">
    <source>
        <dbReference type="SAM" id="MobiDB-lite"/>
    </source>
</evidence>
<dbReference type="EMBL" id="AP017378">
    <property type="protein sequence ID" value="BBD07007.1"/>
    <property type="molecule type" value="Genomic_DNA"/>
</dbReference>
<feature type="domain" description="Smr" evidence="2">
    <location>
        <begin position="216"/>
        <end position="300"/>
    </location>
</feature>
<feature type="compositionally biased region" description="Basic and acidic residues" evidence="1">
    <location>
        <begin position="15"/>
        <end position="26"/>
    </location>
</feature>
<dbReference type="PANTHER" id="PTHR35562">
    <property type="entry name" value="DNA ENDONUCLEASE SMRA-RELATED"/>
    <property type="match status" value="1"/>
</dbReference>
<proteinExistence type="predicted"/>
<name>A0A2Z6AUU7_9BACT</name>